<dbReference type="EMBL" id="KB445801">
    <property type="protein sequence ID" value="EMD35065.1"/>
    <property type="molecule type" value="Genomic_DNA"/>
</dbReference>
<organism evidence="2 3">
    <name type="scientific">Ceriporiopsis subvermispora (strain B)</name>
    <name type="common">White-rot fungus</name>
    <name type="synonym">Gelatoporia subvermispora</name>
    <dbReference type="NCBI Taxonomy" id="914234"/>
    <lineage>
        <taxon>Eukaryota</taxon>
        <taxon>Fungi</taxon>
        <taxon>Dikarya</taxon>
        <taxon>Basidiomycota</taxon>
        <taxon>Agaricomycotina</taxon>
        <taxon>Agaricomycetes</taxon>
        <taxon>Polyporales</taxon>
        <taxon>Gelatoporiaceae</taxon>
        <taxon>Gelatoporia</taxon>
    </lineage>
</organism>
<evidence type="ECO:0000313" key="3">
    <source>
        <dbReference type="Proteomes" id="UP000016930"/>
    </source>
</evidence>
<feature type="compositionally biased region" description="Polar residues" evidence="1">
    <location>
        <begin position="65"/>
        <end position="91"/>
    </location>
</feature>
<protein>
    <submittedName>
        <fullName evidence="2">Uncharacterized protein</fullName>
    </submittedName>
</protein>
<dbReference type="AlphaFoldDB" id="M2QSP9"/>
<keyword evidence="3" id="KW-1185">Reference proteome</keyword>
<dbReference type="OrthoDB" id="1875751at2759"/>
<evidence type="ECO:0000256" key="1">
    <source>
        <dbReference type="SAM" id="MobiDB-lite"/>
    </source>
</evidence>
<reference evidence="2 3" key="1">
    <citation type="journal article" date="2012" name="Proc. Natl. Acad. Sci. U.S.A.">
        <title>Comparative genomics of Ceriporiopsis subvermispora and Phanerochaete chrysosporium provide insight into selective ligninolysis.</title>
        <authorList>
            <person name="Fernandez-Fueyo E."/>
            <person name="Ruiz-Duenas F.J."/>
            <person name="Ferreira P."/>
            <person name="Floudas D."/>
            <person name="Hibbett D.S."/>
            <person name="Canessa P."/>
            <person name="Larrondo L.F."/>
            <person name="James T.Y."/>
            <person name="Seelenfreund D."/>
            <person name="Lobos S."/>
            <person name="Polanco R."/>
            <person name="Tello M."/>
            <person name="Honda Y."/>
            <person name="Watanabe T."/>
            <person name="Watanabe T."/>
            <person name="Ryu J.S."/>
            <person name="Kubicek C.P."/>
            <person name="Schmoll M."/>
            <person name="Gaskell J."/>
            <person name="Hammel K.E."/>
            <person name="St John F.J."/>
            <person name="Vanden Wymelenberg A."/>
            <person name="Sabat G."/>
            <person name="Splinter BonDurant S."/>
            <person name="Syed K."/>
            <person name="Yadav J.S."/>
            <person name="Doddapaneni H."/>
            <person name="Subramanian V."/>
            <person name="Lavin J.L."/>
            <person name="Oguiza J.A."/>
            <person name="Perez G."/>
            <person name="Pisabarro A.G."/>
            <person name="Ramirez L."/>
            <person name="Santoyo F."/>
            <person name="Master E."/>
            <person name="Coutinho P.M."/>
            <person name="Henrissat B."/>
            <person name="Lombard V."/>
            <person name="Magnuson J.K."/>
            <person name="Kuees U."/>
            <person name="Hori C."/>
            <person name="Igarashi K."/>
            <person name="Samejima M."/>
            <person name="Held B.W."/>
            <person name="Barry K.W."/>
            <person name="LaButti K.M."/>
            <person name="Lapidus A."/>
            <person name="Lindquist E.A."/>
            <person name="Lucas S.M."/>
            <person name="Riley R."/>
            <person name="Salamov A.A."/>
            <person name="Hoffmeister D."/>
            <person name="Schwenk D."/>
            <person name="Hadar Y."/>
            <person name="Yarden O."/>
            <person name="de Vries R.P."/>
            <person name="Wiebenga A."/>
            <person name="Stenlid J."/>
            <person name="Eastwood D."/>
            <person name="Grigoriev I.V."/>
            <person name="Berka R.M."/>
            <person name="Blanchette R.A."/>
            <person name="Kersten P."/>
            <person name="Martinez A.T."/>
            <person name="Vicuna R."/>
            <person name="Cullen D."/>
        </authorList>
    </citation>
    <scope>NUCLEOTIDE SEQUENCE [LARGE SCALE GENOMIC DNA]</scope>
    <source>
        <strain evidence="2 3">B</strain>
    </source>
</reference>
<dbReference type="HOGENOM" id="CLU_1777669_0_0_1"/>
<sequence length="134" mass="14682">MSSPLETDIYDDLYGDEGDTKTEEPTSQQTAEKPTNLPTPPIQAVKEEASEVKPLTGENSLPAKPTQSAELSYSAQIAQQFSAYKQTPAQERQQRTFPPAASKSSPGEPKSPEEAIEESSLRRQVRPSEMKDEG</sequence>
<feature type="compositionally biased region" description="Low complexity" evidence="1">
    <location>
        <begin position="98"/>
        <end position="108"/>
    </location>
</feature>
<gene>
    <name evidence="2" type="ORF">CERSUDRAFT_96980</name>
</gene>
<accession>M2QSP9</accession>
<name>M2QSP9_CERS8</name>
<evidence type="ECO:0000313" key="2">
    <source>
        <dbReference type="EMBL" id="EMD35065.1"/>
    </source>
</evidence>
<proteinExistence type="predicted"/>
<dbReference type="Proteomes" id="UP000016930">
    <property type="component" value="Unassembled WGS sequence"/>
</dbReference>
<feature type="region of interest" description="Disordered" evidence="1">
    <location>
        <begin position="1"/>
        <end position="134"/>
    </location>
</feature>
<feature type="compositionally biased region" description="Acidic residues" evidence="1">
    <location>
        <begin position="8"/>
        <end position="17"/>
    </location>
</feature>